<feature type="chain" id="PRO_5014433872" evidence="1">
    <location>
        <begin position="23"/>
        <end position="198"/>
    </location>
</feature>
<protein>
    <submittedName>
        <fullName evidence="2">Uncharacterized protein</fullName>
    </submittedName>
</protein>
<dbReference type="Proteomes" id="UP000006729">
    <property type="component" value="Chromosome 3"/>
</dbReference>
<dbReference type="AlphaFoldDB" id="A0A2K2B8S7"/>
<reference evidence="2 3" key="1">
    <citation type="journal article" date="2006" name="Science">
        <title>The genome of black cottonwood, Populus trichocarpa (Torr. &amp; Gray).</title>
        <authorList>
            <person name="Tuskan G.A."/>
            <person name="Difazio S."/>
            <person name="Jansson S."/>
            <person name="Bohlmann J."/>
            <person name="Grigoriev I."/>
            <person name="Hellsten U."/>
            <person name="Putnam N."/>
            <person name="Ralph S."/>
            <person name="Rombauts S."/>
            <person name="Salamov A."/>
            <person name="Schein J."/>
            <person name="Sterck L."/>
            <person name="Aerts A."/>
            <person name="Bhalerao R.R."/>
            <person name="Bhalerao R.P."/>
            <person name="Blaudez D."/>
            <person name="Boerjan W."/>
            <person name="Brun A."/>
            <person name="Brunner A."/>
            <person name="Busov V."/>
            <person name="Campbell M."/>
            <person name="Carlson J."/>
            <person name="Chalot M."/>
            <person name="Chapman J."/>
            <person name="Chen G.L."/>
            <person name="Cooper D."/>
            <person name="Coutinho P.M."/>
            <person name="Couturier J."/>
            <person name="Covert S."/>
            <person name="Cronk Q."/>
            <person name="Cunningham R."/>
            <person name="Davis J."/>
            <person name="Degroeve S."/>
            <person name="Dejardin A."/>
            <person name="Depamphilis C."/>
            <person name="Detter J."/>
            <person name="Dirks B."/>
            <person name="Dubchak I."/>
            <person name="Duplessis S."/>
            <person name="Ehlting J."/>
            <person name="Ellis B."/>
            <person name="Gendler K."/>
            <person name="Goodstein D."/>
            <person name="Gribskov M."/>
            <person name="Grimwood J."/>
            <person name="Groover A."/>
            <person name="Gunter L."/>
            <person name="Hamberger B."/>
            <person name="Heinze B."/>
            <person name="Helariutta Y."/>
            <person name="Henrissat B."/>
            <person name="Holligan D."/>
            <person name="Holt R."/>
            <person name="Huang W."/>
            <person name="Islam-Faridi N."/>
            <person name="Jones S."/>
            <person name="Jones-Rhoades M."/>
            <person name="Jorgensen R."/>
            <person name="Joshi C."/>
            <person name="Kangasjarvi J."/>
            <person name="Karlsson J."/>
            <person name="Kelleher C."/>
            <person name="Kirkpatrick R."/>
            <person name="Kirst M."/>
            <person name="Kohler A."/>
            <person name="Kalluri U."/>
            <person name="Larimer F."/>
            <person name="Leebens-Mack J."/>
            <person name="Leple J.C."/>
            <person name="Locascio P."/>
            <person name="Lou Y."/>
            <person name="Lucas S."/>
            <person name="Martin F."/>
            <person name="Montanini B."/>
            <person name="Napoli C."/>
            <person name="Nelson D.R."/>
            <person name="Nelson C."/>
            <person name="Nieminen K."/>
            <person name="Nilsson O."/>
            <person name="Pereda V."/>
            <person name="Peter G."/>
            <person name="Philippe R."/>
            <person name="Pilate G."/>
            <person name="Poliakov A."/>
            <person name="Razumovskaya J."/>
            <person name="Richardson P."/>
            <person name="Rinaldi C."/>
            <person name="Ritland K."/>
            <person name="Rouze P."/>
            <person name="Ryaboy D."/>
            <person name="Schmutz J."/>
            <person name="Schrader J."/>
            <person name="Segerman B."/>
            <person name="Shin H."/>
            <person name="Siddiqui A."/>
            <person name="Sterky F."/>
            <person name="Terry A."/>
            <person name="Tsai C.J."/>
            <person name="Uberbacher E."/>
            <person name="Unneberg P."/>
            <person name="Vahala J."/>
            <person name="Wall K."/>
            <person name="Wessler S."/>
            <person name="Yang G."/>
            <person name="Yin T."/>
            <person name="Douglas C."/>
            <person name="Marra M."/>
            <person name="Sandberg G."/>
            <person name="Van de Peer Y."/>
            <person name="Rokhsar D."/>
        </authorList>
    </citation>
    <scope>NUCLEOTIDE SEQUENCE [LARGE SCALE GENOMIC DNA]</scope>
    <source>
        <strain evidence="3">cv. Nisqually</strain>
    </source>
</reference>
<keyword evidence="3" id="KW-1185">Reference proteome</keyword>
<sequence length="198" mass="21609">MSKLGHNLWVNFIILAWRGGTPMRLCCWRDDLEKWKLLISGSFTGVEDCDFDEDLWCWILEMTATLRSGRVWSDGCWRRGEIEPLMLTVELLWVALPAPAGGRGSVVTVSTGAVARLTLVVAAGLFLDDEWWAAVILVRKRGGVLWACGVFGSVGKVRETTIMVLVVAGGYGVSAKGGDGDWAVIKGEGTVDFSEEEG</sequence>
<gene>
    <name evidence="2" type="ORF">POPTR_003G176200</name>
</gene>
<name>A0A2K2B8S7_POPTR</name>
<evidence type="ECO:0000313" key="3">
    <source>
        <dbReference type="Proteomes" id="UP000006729"/>
    </source>
</evidence>
<evidence type="ECO:0000256" key="1">
    <source>
        <dbReference type="SAM" id="SignalP"/>
    </source>
</evidence>
<keyword evidence="1" id="KW-0732">Signal</keyword>
<proteinExistence type="predicted"/>
<dbReference type="EMBL" id="CM009292">
    <property type="protein sequence ID" value="PNT46164.1"/>
    <property type="molecule type" value="Genomic_DNA"/>
</dbReference>
<accession>A0A2K2B8S7</accession>
<dbReference type="InParanoid" id="A0A2K2B8S7"/>
<feature type="signal peptide" evidence="1">
    <location>
        <begin position="1"/>
        <end position="22"/>
    </location>
</feature>
<organism evidence="2 3">
    <name type="scientific">Populus trichocarpa</name>
    <name type="common">Western balsam poplar</name>
    <name type="synonym">Populus balsamifera subsp. trichocarpa</name>
    <dbReference type="NCBI Taxonomy" id="3694"/>
    <lineage>
        <taxon>Eukaryota</taxon>
        <taxon>Viridiplantae</taxon>
        <taxon>Streptophyta</taxon>
        <taxon>Embryophyta</taxon>
        <taxon>Tracheophyta</taxon>
        <taxon>Spermatophyta</taxon>
        <taxon>Magnoliopsida</taxon>
        <taxon>eudicotyledons</taxon>
        <taxon>Gunneridae</taxon>
        <taxon>Pentapetalae</taxon>
        <taxon>rosids</taxon>
        <taxon>fabids</taxon>
        <taxon>Malpighiales</taxon>
        <taxon>Salicaceae</taxon>
        <taxon>Saliceae</taxon>
        <taxon>Populus</taxon>
    </lineage>
</organism>
<evidence type="ECO:0000313" key="2">
    <source>
        <dbReference type="EMBL" id="PNT46164.1"/>
    </source>
</evidence>